<dbReference type="AlphaFoldDB" id="A0A1G4B7W2"/>
<name>A0A1G4B7W2_9PEZI</name>
<feature type="region of interest" description="Disordered" evidence="1">
    <location>
        <begin position="280"/>
        <end position="314"/>
    </location>
</feature>
<evidence type="ECO:0000313" key="2">
    <source>
        <dbReference type="EMBL" id="OHE97426.1"/>
    </source>
</evidence>
<keyword evidence="3" id="KW-1185">Reference proteome</keyword>
<dbReference type="EMBL" id="MJBS01000057">
    <property type="protein sequence ID" value="OHE97426.1"/>
    <property type="molecule type" value="Genomic_DNA"/>
</dbReference>
<reference evidence="2 3" key="1">
    <citation type="submission" date="2016-09" db="EMBL/GenBank/DDBJ databases">
        <authorList>
            <person name="Capua I."/>
            <person name="De Benedictis P."/>
            <person name="Joannis T."/>
            <person name="Lombin L.H."/>
            <person name="Cattoli G."/>
        </authorList>
    </citation>
    <scope>NUCLEOTIDE SEQUENCE [LARGE SCALE GENOMIC DNA]</scope>
    <source>
        <strain evidence="2 3">IMI 309357</strain>
    </source>
</reference>
<dbReference type="GeneID" id="34560356"/>
<proteinExistence type="predicted"/>
<accession>A0A1G4B7W2</accession>
<dbReference type="OrthoDB" id="4851675at2759"/>
<evidence type="ECO:0000256" key="1">
    <source>
        <dbReference type="SAM" id="MobiDB-lite"/>
    </source>
</evidence>
<protein>
    <submittedName>
        <fullName evidence="2">Uncharacterized protein</fullName>
    </submittedName>
</protein>
<dbReference type="Proteomes" id="UP000176998">
    <property type="component" value="Unassembled WGS sequence"/>
</dbReference>
<sequence length="314" mass="36054">MSCSWPDQFYNRPRRPYSARYSPPSQYDLGGFHVSLPNIRWSPHYRETLPNMRPQSGERYREDDYECRTYEGRRGGENGDETDRARRTDDNRSLVRQAPRDTDADERAREGRLLEVRLVLNQMRSQLDTAHKVHNNAFKKFQKNAAKIRVFASQTTLNRLWVDMLSKDAEERQTEADEKRTSPAPNSSTVVAQVKVCLKSLERAEINNLSPASTFHDKDSKARHHFKIIIDAVKEAVDLADKAPKDHLACQDLVERLDRARILANTQSEIWKPLLRDLPAGNMRSTEPEPQEANDSWGSNDAGEYGQNDEQSGS</sequence>
<dbReference type="RefSeq" id="XP_022474580.1">
    <property type="nucleotide sequence ID" value="XM_022618846.1"/>
</dbReference>
<organism evidence="2 3">
    <name type="scientific">Colletotrichum orchidophilum</name>
    <dbReference type="NCBI Taxonomy" id="1209926"/>
    <lineage>
        <taxon>Eukaryota</taxon>
        <taxon>Fungi</taxon>
        <taxon>Dikarya</taxon>
        <taxon>Ascomycota</taxon>
        <taxon>Pezizomycotina</taxon>
        <taxon>Sordariomycetes</taxon>
        <taxon>Hypocreomycetidae</taxon>
        <taxon>Glomerellales</taxon>
        <taxon>Glomerellaceae</taxon>
        <taxon>Colletotrichum</taxon>
    </lineage>
</organism>
<evidence type="ECO:0000313" key="3">
    <source>
        <dbReference type="Proteomes" id="UP000176998"/>
    </source>
</evidence>
<feature type="region of interest" description="Disordered" evidence="1">
    <location>
        <begin position="70"/>
        <end position="108"/>
    </location>
</feature>
<gene>
    <name evidence="2" type="ORF">CORC01_07208</name>
</gene>
<comment type="caution">
    <text evidence="2">The sequence shown here is derived from an EMBL/GenBank/DDBJ whole genome shotgun (WGS) entry which is preliminary data.</text>
</comment>